<comment type="caution">
    <text evidence="1">The sequence shown here is derived from an EMBL/GenBank/DDBJ whole genome shotgun (WGS) entry which is preliminary data.</text>
</comment>
<dbReference type="EMBL" id="JOJP01000001">
    <property type="protein sequence ID" value="KEI72392.1"/>
    <property type="molecule type" value="Genomic_DNA"/>
</dbReference>
<dbReference type="STRING" id="305900.GV64_18145"/>
<reference evidence="1 2" key="1">
    <citation type="submission" date="2014-06" db="EMBL/GenBank/DDBJ databases">
        <title>Whole Genome Sequences of Three Symbiotic Endozoicomonas Bacteria.</title>
        <authorList>
            <person name="Neave M.J."/>
            <person name="Apprill A."/>
            <person name="Voolstra C.R."/>
        </authorList>
    </citation>
    <scope>NUCLEOTIDE SEQUENCE [LARGE SCALE GENOMIC DNA]</scope>
    <source>
        <strain evidence="1 2">DSM 22380</strain>
    </source>
</reference>
<dbReference type="AlphaFoldDB" id="A0A081KE16"/>
<name>A0A081KE16_9GAMM</name>
<proteinExistence type="predicted"/>
<gene>
    <name evidence="1" type="ORF">GV64_18145</name>
</gene>
<accession>A0A081KE16</accession>
<dbReference type="eggNOG" id="COG1401">
    <property type="taxonomic scope" value="Bacteria"/>
</dbReference>
<organism evidence="1 2">
    <name type="scientific">Endozoicomonas elysicola</name>
    <dbReference type="NCBI Taxonomy" id="305900"/>
    <lineage>
        <taxon>Bacteria</taxon>
        <taxon>Pseudomonadati</taxon>
        <taxon>Pseudomonadota</taxon>
        <taxon>Gammaproteobacteria</taxon>
        <taxon>Oceanospirillales</taxon>
        <taxon>Endozoicomonadaceae</taxon>
        <taxon>Endozoicomonas</taxon>
    </lineage>
</organism>
<evidence type="ECO:0000313" key="1">
    <source>
        <dbReference type="EMBL" id="KEI72392.1"/>
    </source>
</evidence>
<evidence type="ECO:0000313" key="2">
    <source>
        <dbReference type="Proteomes" id="UP000027997"/>
    </source>
</evidence>
<dbReference type="InterPro" id="IPR027417">
    <property type="entry name" value="P-loop_NTPase"/>
</dbReference>
<sequence>MAGISGTGKSRFIRKQAEFHDPDDPEGNFCLIPVRPDWHEPSDLLGYVSRVDKPKYIATKVLAFIIRAWKSVAPDASAAGTGTLNSASPPYWLCLDEMNLAPVEQYFADYLSVLETRDFNEAGEYRCEPLLDLQALNQSGDLKLQADLGLTDDPLWDYFQQHGIGIPPNLLVAGTVNMDETTHGFSRKVIDRALTLDYGEFYPNDYDQFFEGQPENKVFHWSVLTSARREQLTATFDADGKRTVAFLDRVNQVLKRTPFELAYRALNELLLYVACLQPKDDQTLQAVWDDFMMTKVLPRIDGDEDKLRVVIGDDAVNLLDKLTDELKGLLPDIWDGQRPDLFREVEKGIPCRSRKKLEWMKARLESHTFTSYWP</sequence>
<dbReference type="Proteomes" id="UP000027997">
    <property type="component" value="Unassembled WGS sequence"/>
</dbReference>
<dbReference type="REBASE" id="93755">
    <property type="entry name" value="Eel22380McrB2P"/>
</dbReference>
<evidence type="ECO:0008006" key="3">
    <source>
        <dbReference type="Google" id="ProtNLM"/>
    </source>
</evidence>
<keyword evidence="2" id="KW-1185">Reference proteome</keyword>
<dbReference type="Gene3D" id="3.40.50.300">
    <property type="entry name" value="P-loop containing nucleotide triphosphate hydrolases"/>
    <property type="match status" value="1"/>
</dbReference>
<protein>
    <recommendedName>
        <fullName evidence="3">Restriction endonuclease</fullName>
    </recommendedName>
</protein>